<dbReference type="AlphaFoldDB" id="A0A8J6F6B9"/>
<accession>A0A8J6F6B9</accession>
<name>A0A8J6F6B9_ELECQ</name>
<sequence>MSFSHNSDKCIFINSNTAGTGAICLHRMYGWRHGLATQSYRVCPGDRLNTTPETHVPTVSLTSSHLLALHLPPPYSLNTAAVR</sequence>
<evidence type="ECO:0000313" key="2">
    <source>
        <dbReference type="Proteomes" id="UP000770717"/>
    </source>
</evidence>
<evidence type="ECO:0000313" key="1">
    <source>
        <dbReference type="EMBL" id="KAG9481528.1"/>
    </source>
</evidence>
<dbReference type="EMBL" id="WNTK01000006">
    <property type="protein sequence ID" value="KAG9481528.1"/>
    <property type="molecule type" value="Genomic_DNA"/>
</dbReference>
<keyword evidence="2" id="KW-1185">Reference proteome</keyword>
<protein>
    <submittedName>
        <fullName evidence="1">Uncharacterized protein</fullName>
    </submittedName>
</protein>
<reference evidence="1" key="1">
    <citation type="thesis" date="2020" institute="ProQuest LLC" country="789 East Eisenhower Parkway, Ann Arbor, MI, USA">
        <title>Comparative Genomics and Chromosome Evolution.</title>
        <authorList>
            <person name="Mudd A.B."/>
        </authorList>
    </citation>
    <scope>NUCLEOTIDE SEQUENCE</scope>
    <source>
        <strain evidence="1">HN-11 Male</strain>
        <tissue evidence="1">Kidney and liver</tissue>
    </source>
</reference>
<organism evidence="1 2">
    <name type="scientific">Eleutherodactylus coqui</name>
    <name type="common">Puerto Rican coqui</name>
    <dbReference type="NCBI Taxonomy" id="57060"/>
    <lineage>
        <taxon>Eukaryota</taxon>
        <taxon>Metazoa</taxon>
        <taxon>Chordata</taxon>
        <taxon>Craniata</taxon>
        <taxon>Vertebrata</taxon>
        <taxon>Euteleostomi</taxon>
        <taxon>Amphibia</taxon>
        <taxon>Batrachia</taxon>
        <taxon>Anura</taxon>
        <taxon>Neobatrachia</taxon>
        <taxon>Hyloidea</taxon>
        <taxon>Eleutherodactylidae</taxon>
        <taxon>Eleutherodactylinae</taxon>
        <taxon>Eleutherodactylus</taxon>
        <taxon>Eleutherodactylus</taxon>
    </lineage>
</organism>
<gene>
    <name evidence="1" type="ORF">GDO78_010651</name>
</gene>
<comment type="caution">
    <text evidence="1">The sequence shown here is derived from an EMBL/GenBank/DDBJ whole genome shotgun (WGS) entry which is preliminary data.</text>
</comment>
<proteinExistence type="predicted"/>
<dbReference type="Proteomes" id="UP000770717">
    <property type="component" value="Unassembled WGS sequence"/>
</dbReference>